<reference evidence="5 6" key="1">
    <citation type="submission" date="2015-03" db="EMBL/GenBank/DDBJ databases">
        <title>RNA-seq based gene annotation and comparative genomics of four Zymoseptoria species reveal species-specific pathogenicity related genes and transposable element activity.</title>
        <authorList>
            <person name="Grandaubert J."/>
            <person name="Bhattacharyya A."/>
            <person name="Stukenbrock E.H."/>
        </authorList>
    </citation>
    <scope>NUCLEOTIDE SEQUENCE [LARGE SCALE GENOMIC DNA]</scope>
    <source>
        <strain evidence="5 6">Zb18110</strain>
    </source>
</reference>
<dbReference type="STRING" id="1047168.A0A0F4GHM5"/>
<protein>
    <recommendedName>
        <fullName evidence="4">Amidase domain-containing protein</fullName>
    </recommendedName>
</protein>
<keyword evidence="2" id="KW-0378">Hydrolase</keyword>
<evidence type="ECO:0000313" key="5">
    <source>
        <dbReference type="EMBL" id="KJX96929.1"/>
    </source>
</evidence>
<comment type="caution">
    <text evidence="5">The sequence shown here is derived from an EMBL/GenBank/DDBJ whole genome shotgun (WGS) entry which is preliminary data.</text>
</comment>
<feature type="region of interest" description="Disordered" evidence="3">
    <location>
        <begin position="663"/>
        <end position="718"/>
    </location>
</feature>
<gene>
    <name evidence="5" type="ORF">TI39_contig594g00022</name>
</gene>
<dbReference type="PANTHER" id="PTHR46072:SF4">
    <property type="entry name" value="AMIDASE C550.07-RELATED"/>
    <property type="match status" value="1"/>
</dbReference>
<organism evidence="5 6">
    <name type="scientific">Zymoseptoria brevis</name>
    <dbReference type="NCBI Taxonomy" id="1047168"/>
    <lineage>
        <taxon>Eukaryota</taxon>
        <taxon>Fungi</taxon>
        <taxon>Dikarya</taxon>
        <taxon>Ascomycota</taxon>
        <taxon>Pezizomycotina</taxon>
        <taxon>Dothideomycetes</taxon>
        <taxon>Dothideomycetidae</taxon>
        <taxon>Mycosphaerellales</taxon>
        <taxon>Mycosphaerellaceae</taxon>
        <taxon>Zymoseptoria</taxon>
    </lineage>
</organism>
<dbReference type="PANTHER" id="PTHR46072">
    <property type="entry name" value="AMIDASE-RELATED-RELATED"/>
    <property type="match status" value="1"/>
</dbReference>
<proteinExistence type="inferred from homology"/>
<feature type="compositionally biased region" description="Acidic residues" evidence="3">
    <location>
        <begin position="679"/>
        <end position="690"/>
    </location>
</feature>
<dbReference type="AlphaFoldDB" id="A0A0F4GHM5"/>
<name>A0A0F4GHM5_9PEZI</name>
<dbReference type="OrthoDB" id="6428749at2759"/>
<evidence type="ECO:0000259" key="4">
    <source>
        <dbReference type="Pfam" id="PF01425"/>
    </source>
</evidence>
<feature type="compositionally biased region" description="Polar residues" evidence="3">
    <location>
        <begin position="691"/>
        <end position="706"/>
    </location>
</feature>
<feature type="domain" description="Amidase" evidence="4">
    <location>
        <begin position="38"/>
        <end position="168"/>
    </location>
</feature>
<dbReference type="InterPro" id="IPR023631">
    <property type="entry name" value="Amidase_dom"/>
</dbReference>
<evidence type="ECO:0000256" key="2">
    <source>
        <dbReference type="ARBA" id="ARBA00022801"/>
    </source>
</evidence>
<evidence type="ECO:0000256" key="3">
    <source>
        <dbReference type="SAM" id="MobiDB-lite"/>
    </source>
</evidence>
<comment type="similarity">
    <text evidence="1">Belongs to the amidase family.</text>
</comment>
<dbReference type="SUPFAM" id="SSF75304">
    <property type="entry name" value="Amidase signature (AS) enzymes"/>
    <property type="match status" value="1"/>
</dbReference>
<feature type="region of interest" description="Disordered" evidence="3">
    <location>
        <begin position="511"/>
        <end position="534"/>
    </location>
</feature>
<dbReference type="EMBL" id="LAFY01000586">
    <property type="protein sequence ID" value="KJX96929.1"/>
    <property type="molecule type" value="Genomic_DNA"/>
</dbReference>
<sequence length="718" mass="80544">MHDGMKLANAAFKAGNEPRYPVFDHLISHALDLVDESALDTEEKAIAIATKRHHRDVYREEFLADWMAQGNPDIVICPMSAASPHDTGNLRHNATHTHFWNVLDYPAMVVPTHIRARASADYPQDQYEDVKPLSADVETARDLWRTHDYSGAPISLQVVAKRHMENELVAAVGMIQQFYSCPERTVDNGTQTPAGSGVNSCTGSPFDLEPSVSGLLEELERLSTPSEGGLHSVLEPILRRSCEAQESLFVQDWYTPSLPIQDRLKLQPAFWLAGQILGSEQSLQFFDAFLFGPRIQIWEQDVALYHSRIEFTKDSMSASAATASPDGLIELQSQVLQDFSRLHSSWISSDEVLTQWVLLAYSLVHELAHRMDQHHYSHEHIQESFTMFGTERWDFFGQEMSFEWNKFAEMGYALEKFLVGGQLYYGHCELLLRALPNQGWLKHAPNDVNHIPYPHVPAQSTENVAIVEIGWVRKHFDPQFWATAMPQSKGQALRVPLNNIKPKWFADHMPNPSGSSVGRKAASSANSSDSSSPLHTVCAVMSTGESFGTCDEPTFENDAFAEVGFAFDKFLVGVALYNGVEEPLLRELPNPGWLEGVKKNATHVPHPQTPVQSDEIVTMIPLNWLTMHFDARFWLEEMPRSNGRALQVVREWVYPYWYADGQEDPHGGSSEGSQRDSMEDCGQESSDVSDSEGFTNDSVDTWQSYGGSEVAAVSNEGW</sequence>
<evidence type="ECO:0000256" key="1">
    <source>
        <dbReference type="ARBA" id="ARBA00009199"/>
    </source>
</evidence>
<dbReference type="GO" id="GO:0016787">
    <property type="term" value="F:hydrolase activity"/>
    <property type="evidence" value="ECO:0007669"/>
    <property type="project" value="UniProtKB-KW"/>
</dbReference>
<dbReference type="InterPro" id="IPR036928">
    <property type="entry name" value="AS_sf"/>
</dbReference>
<feature type="compositionally biased region" description="Low complexity" evidence="3">
    <location>
        <begin position="521"/>
        <end position="532"/>
    </location>
</feature>
<dbReference type="Gene3D" id="3.90.1300.10">
    <property type="entry name" value="Amidase signature (AS) domain"/>
    <property type="match status" value="1"/>
</dbReference>
<evidence type="ECO:0000313" key="6">
    <source>
        <dbReference type="Proteomes" id="UP000033647"/>
    </source>
</evidence>
<accession>A0A0F4GHM5</accession>
<dbReference type="Pfam" id="PF01425">
    <property type="entry name" value="Amidase"/>
    <property type="match status" value="1"/>
</dbReference>
<dbReference type="Proteomes" id="UP000033647">
    <property type="component" value="Unassembled WGS sequence"/>
</dbReference>
<keyword evidence="6" id="KW-1185">Reference proteome</keyword>